<dbReference type="PANTHER" id="PTHR43102:SF2">
    <property type="entry name" value="GAF DOMAIN-CONTAINING PROTEIN"/>
    <property type="match status" value="1"/>
</dbReference>
<dbReference type="InterPro" id="IPR011006">
    <property type="entry name" value="CheY-like_superfamily"/>
</dbReference>
<keyword evidence="1" id="KW-0808">Transferase</keyword>
<dbReference type="Pfam" id="PF01590">
    <property type="entry name" value="GAF"/>
    <property type="match status" value="1"/>
</dbReference>
<evidence type="ECO:0000256" key="3">
    <source>
        <dbReference type="PROSITE-ProRule" id="PRU00169"/>
    </source>
</evidence>
<evidence type="ECO:0000256" key="2">
    <source>
        <dbReference type="ARBA" id="ARBA00022777"/>
    </source>
</evidence>
<dbReference type="InterPro" id="IPR003018">
    <property type="entry name" value="GAF"/>
</dbReference>
<dbReference type="SMART" id="SM00065">
    <property type="entry name" value="GAF"/>
    <property type="match status" value="1"/>
</dbReference>
<dbReference type="Proteomes" id="UP001430455">
    <property type="component" value="Unassembled WGS sequence"/>
</dbReference>
<dbReference type="Gene3D" id="3.40.50.2300">
    <property type="match status" value="1"/>
</dbReference>
<dbReference type="AlphaFoldDB" id="A0AAW4PKN2"/>
<feature type="domain" description="Response regulatory" evidence="4">
    <location>
        <begin position="5"/>
        <end position="118"/>
    </location>
</feature>
<comment type="caution">
    <text evidence="3">Lacks conserved residue(s) required for the propagation of feature annotation.</text>
</comment>
<dbReference type="SUPFAM" id="SSF55781">
    <property type="entry name" value="GAF domain-like"/>
    <property type="match status" value="1"/>
</dbReference>
<gene>
    <name evidence="5" type="ORF">EGH23_25630</name>
</gene>
<dbReference type="EMBL" id="RKLT01000046">
    <property type="protein sequence ID" value="MBX0298244.1"/>
    <property type="molecule type" value="Genomic_DNA"/>
</dbReference>
<dbReference type="CDD" id="cd00156">
    <property type="entry name" value="REC"/>
    <property type="match status" value="1"/>
</dbReference>
<proteinExistence type="predicted"/>
<dbReference type="RefSeq" id="WP_220582820.1">
    <property type="nucleotide sequence ID" value="NZ_RKLT01000046.1"/>
</dbReference>
<evidence type="ECO:0000259" key="4">
    <source>
        <dbReference type="PROSITE" id="PS50110"/>
    </source>
</evidence>
<dbReference type="GO" id="GO:0016301">
    <property type="term" value="F:kinase activity"/>
    <property type="evidence" value="ECO:0007669"/>
    <property type="project" value="UniProtKB-KW"/>
</dbReference>
<name>A0AAW4PKN2_9EURY</name>
<accession>A0AAW4PKN2</accession>
<dbReference type="GO" id="GO:0000160">
    <property type="term" value="P:phosphorelay signal transduction system"/>
    <property type="evidence" value="ECO:0007669"/>
    <property type="project" value="InterPro"/>
</dbReference>
<dbReference type="InterPro" id="IPR029016">
    <property type="entry name" value="GAF-like_dom_sf"/>
</dbReference>
<dbReference type="Gene3D" id="3.30.450.40">
    <property type="match status" value="1"/>
</dbReference>
<dbReference type="InterPro" id="IPR001789">
    <property type="entry name" value="Sig_transdc_resp-reg_receiver"/>
</dbReference>
<dbReference type="Pfam" id="PF00072">
    <property type="entry name" value="Response_reg"/>
    <property type="match status" value="1"/>
</dbReference>
<comment type="caution">
    <text evidence="5">The sequence shown here is derived from an EMBL/GenBank/DDBJ whole genome shotgun (WGS) entry which is preliminary data.</text>
</comment>
<evidence type="ECO:0000313" key="5">
    <source>
        <dbReference type="EMBL" id="MBX0298244.1"/>
    </source>
</evidence>
<organism evidence="5 6">
    <name type="scientific">Haloarcula nitratireducens</name>
    <dbReference type="NCBI Taxonomy" id="2487749"/>
    <lineage>
        <taxon>Archaea</taxon>
        <taxon>Methanobacteriati</taxon>
        <taxon>Methanobacteriota</taxon>
        <taxon>Stenosarchaea group</taxon>
        <taxon>Halobacteria</taxon>
        <taxon>Halobacteriales</taxon>
        <taxon>Haloarculaceae</taxon>
        <taxon>Haloarcula</taxon>
    </lineage>
</organism>
<sequence length="307" mass="34141">MSQLTILCVDPKTNWTAPLDGLVEEPACQVLERETLAAAQEIIAHRDIDCLVTEYELPDGTGLELISHVREVAPDTGVIICTDADRELIAAEANDHVVEFVKKDSAQSETRIAQLTRTTAAQRSQTAYPLPATERERLTALEAYNLNAQVFLPVIQRITDLAAVHFDVTQSSVNIITEQTQEFLACHGENWEATPREQSLCTYTILSEGVTVIEDTRADSHFGDSELLQEFDIRFYAGATLTTKEGYPIGTVCIYDDTPREFTDEDEAYLELLAAEVMDWLTVLRQRQNGAEMQATRPADNSDDGGR</sequence>
<dbReference type="SUPFAM" id="SSF52172">
    <property type="entry name" value="CheY-like"/>
    <property type="match status" value="1"/>
</dbReference>
<keyword evidence="6" id="KW-1185">Reference proteome</keyword>
<protein>
    <submittedName>
        <fullName evidence="5">Response regulator</fullName>
    </submittedName>
</protein>
<reference evidence="5 6" key="1">
    <citation type="submission" date="2021-06" db="EMBL/GenBank/DDBJ databases">
        <title>Halomicroarcula sp. a new haloarchaeum isolated from saline soil.</title>
        <authorList>
            <person name="Duran-Viseras A."/>
            <person name="Sanchez-Porro C."/>
            <person name="Ventosa A."/>
        </authorList>
    </citation>
    <scope>NUCLEOTIDE SEQUENCE [LARGE SCALE GENOMIC DNA]</scope>
    <source>
        <strain evidence="5 6">F27</strain>
    </source>
</reference>
<dbReference type="PANTHER" id="PTHR43102">
    <property type="entry name" value="SLR1143 PROTEIN"/>
    <property type="match status" value="1"/>
</dbReference>
<keyword evidence="2" id="KW-0418">Kinase</keyword>
<dbReference type="PROSITE" id="PS50110">
    <property type="entry name" value="RESPONSE_REGULATORY"/>
    <property type="match status" value="1"/>
</dbReference>
<evidence type="ECO:0000313" key="6">
    <source>
        <dbReference type="Proteomes" id="UP001430455"/>
    </source>
</evidence>
<evidence type="ECO:0000256" key="1">
    <source>
        <dbReference type="ARBA" id="ARBA00022679"/>
    </source>
</evidence>